<dbReference type="Gene3D" id="3.40.1440.10">
    <property type="entry name" value="GIY-YIG endonuclease"/>
    <property type="match status" value="1"/>
</dbReference>
<proteinExistence type="predicted"/>
<dbReference type="InterPro" id="IPR000305">
    <property type="entry name" value="GIY-YIG_endonuc"/>
</dbReference>
<sequence length="168" mass="19025">MIQTPLAEVRTQPCIQAFGDAIQGLDASFRSLLACDPITFDTRPRNLPVEVVYLFSNGDRPIYVGRSNNFRQRLGNHCRNSSQTNQASLAFRLACEEMQHVRTKYQRGSSAANILKDVPGLFEAFNRMKLQMRSMEIRYVAEPDQVRQGLLEMYAALALGTKHDFGTH</sequence>
<feature type="domain" description="GIY-YIG" evidence="1">
    <location>
        <begin position="51"/>
        <end position="86"/>
    </location>
</feature>
<name>A0ABT8ZZV3_9SPHN</name>
<keyword evidence="3" id="KW-1185">Reference proteome</keyword>
<evidence type="ECO:0000313" key="2">
    <source>
        <dbReference type="EMBL" id="MDO7843117.1"/>
    </source>
</evidence>
<comment type="caution">
    <text evidence="2">The sequence shown here is derived from an EMBL/GenBank/DDBJ whole genome shotgun (WGS) entry which is preliminary data.</text>
</comment>
<accession>A0ABT8ZZV3</accession>
<dbReference type="Proteomes" id="UP001176468">
    <property type="component" value="Unassembled WGS sequence"/>
</dbReference>
<dbReference type="RefSeq" id="WP_304561574.1">
    <property type="nucleotide sequence ID" value="NZ_JAUQSZ010000008.1"/>
</dbReference>
<reference evidence="2" key="1">
    <citation type="submission" date="2023-07" db="EMBL/GenBank/DDBJ databases">
        <authorList>
            <person name="Kim M.K."/>
        </authorList>
    </citation>
    <scope>NUCLEOTIDE SEQUENCE</scope>
    <source>
        <strain evidence="2">CA1-15</strain>
    </source>
</reference>
<dbReference type="EMBL" id="JAUQSZ010000008">
    <property type="protein sequence ID" value="MDO7843117.1"/>
    <property type="molecule type" value="Genomic_DNA"/>
</dbReference>
<gene>
    <name evidence="2" type="ORF">Q5H94_12350</name>
</gene>
<dbReference type="Pfam" id="PF01541">
    <property type="entry name" value="GIY-YIG"/>
    <property type="match status" value="1"/>
</dbReference>
<evidence type="ECO:0000259" key="1">
    <source>
        <dbReference type="Pfam" id="PF01541"/>
    </source>
</evidence>
<evidence type="ECO:0000313" key="3">
    <source>
        <dbReference type="Proteomes" id="UP001176468"/>
    </source>
</evidence>
<dbReference type="InterPro" id="IPR035901">
    <property type="entry name" value="GIY-YIG_endonuc_sf"/>
</dbReference>
<protein>
    <submittedName>
        <fullName evidence="2">GIY-YIG nuclease family protein</fullName>
    </submittedName>
</protein>
<dbReference type="SUPFAM" id="SSF82771">
    <property type="entry name" value="GIY-YIG endonuclease"/>
    <property type="match status" value="1"/>
</dbReference>
<organism evidence="2 3">
    <name type="scientific">Sphingomonas immobilis</name>
    <dbReference type="NCBI Taxonomy" id="3063997"/>
    <lineage>
        <taxon>Bacteria</taxon>
        <taxon>Pseudomonadati</taxon>
        <taxon>Pseudomonadota</taxon>
        <taxon>Alphaproteobacteria</taxon>
        <taxon>Sphingomonadales</taxon>
        <taxon>Sphingomonadaceae</taxon>
        <taxon>Sphingomonas</taxon>
    </lineage>
</organism>